<name>A0A8J3NB86_9ACTN</name>
<keyword evidence="1" id="KW-0378">Hydrolase</keyword>
<gene>
    <name evidence="3" type="ORF">Aru02nite_14090</name>
</gene>
<reference evidence="3" key="1">
    <citation type="submission" date="2021-01" db="EMBL/GenBank/DDBJ databases">
        <title>Whole genome shotgun sequence of Actinocatenispora rupis NBRC 107355.</title>
        <authorList>
            <person name="Komaki H."/>
            <person name="Tamura T."/>
        </authorList>
    </citation>
    <scope>NUCLEOTIDE SEQUENCE</scope>
    <source>
        <strain evidence="3">NBRC 107355</strain>
    </source>
</reference>
<organism evidence="3 4">
    <name type="scientific">Actinocatenispora rupis</name>
    <dbReference type="NCBI Taxonomy" id="519421"/>
    <lineage>
        <taxon>Bacteria</taxon>
        <taxon>Bacillati</taxon>
        <taxon>Actinomycetota</taxon>
        <taxon>Actinomycetes</taxon>
        <taxon>Micromonosporales</taxon>
        <taxon>Micromonosporaceae</taxon>
        <taxon>Actinocatenispora</taxon>
    </lineage>
</organism>
<dbReference type="GO" id="GO:0016020">
    <property type="term" value="C:membrane"/>
    <property type="evidence" value="ECO:0007669"/>
    <property type="project" value="TreeGrafter"/>
</dbReference>
<dbReference type="PANTHER" id="PTHR43798:SF31">
    <property type="entry name" value="AB HYDROLASE SUPERFAMILY PROTEIN YCLE"/>
    <property type="match status" value="1"/>
</dbReference>
<proteinExistence type="predicted"/>
<dbReference type="InterPro" id="IPR029058">
    <property type="entry name" value="AB_hydrolase_fold"/>
</dbReference>
<sequence length="247" mass="26704">MTHRIGTGEHHVIALHGWLGPAESWSPVWPHLDTATFSYAFPDYRGYGTRRDEAGAYTVDEIAADVLALADELGWDTFSLVGHSMGGKAVQRVYALAPERVRALVGVCPVPASGVPFDEPTEALFTGAAADPANRRAIIDFTTGGRLTGTWLDAMVARSVATSTPEAFAGYLRSWAYEDFHADIAGADVPVKVIVGEHDPALSADVMRATFQQWYPKAELTVLANAGHYPMDETPLALTTETERFLA</sequence>
<protein>
    <submittedName>
        <fullName evidence="3">Esterase</fullName>
    </submittedName>
</protein>
<dbReference type="GO" id="GO:0016787">
    <property type="term" value="F:hydrolase activity"/>
    <property type="evidence" value="ECO:0007669"/>
    <property type="project" value="UniProtKB-KW"/>
</dbReference>
<dbReference type="Proteomes" id="UP000612808">
    <property type="component" value="Unassembled WGS sequence"/>
</dbReference>
<comment type="caution">
    <text evidence="3">The sequence shown here is derived from an EMBL/GenBank/DDBJ whole genome shotgun (WGS) entry which is preliminary data.</text>
</comment>
<dbReference type="PANTHER" id="PTHR43798">
    <property type="entry name" value="MONOACYLGLYCEROL LIPASE"/>
    <property type="match status" value="1"/>
</dbReference>
<keyword evidence="4" id="KW-1185">Reference proteome</keyword>
<evidence type="ECO:0000313" key="3">
    <source>
        <dbReference type="EMBL" id="GID10520.1"/>
    </source>
</evidence>
<feature type="domain" description="AB hydrolase-1" evidence="2">
    <location>
        <begin position="11"/>
        <end position="233"/>
    </location>
</feature>
<dbReference type="InterPro" id="IPR050266">
    <property type="entry name" value="AB_hydrolase_sf"/>
</dbReference>
<dbReference type="AlphaFoldDB" id="A0A8J3NB86"/>
<evidence type="ECO:0000259" key="2">
    <source>
        <dbReference type="Pfam" id="PF00561"/>
    </source>
</evidence>
<accession>A0A8J3NB86</accession>
<dbReference type="Pfam" id="PF00561">
    <property type="entry name" value="Abhydrolase_1"/>
    <property type="match status" value="1"/>
</dbReference>
<dbReference type="RefSeq" id="WP_203655834.1">
    <property type="nucleotide sequence ID" value="NZ_BAAAZM010000003.1"/>
</dbReference>
<dbReference type="Gene3D" id="3.40.50.1820">
    <property type="entry name" value="alpha/beta hydrolase"/>
    <property type="match status" value="1"/>
</dbReference>
<evidence type="ECO:0000313" key="4">
    <source>
        <dbReference type="Proteomes" id="UP000612808"/>
    </source>
</evidence>
<evidence type="ECO:0000256" key="1">
    <source>
        <dbReference type="ARBA" id="ARBA00022801"/>
    </source>
</evidence>
<dbReference type="SUPFAM" id="SSF53474">
    <property type="entry name" value="alpha/beta-Hydrolases"/>
    <property type="match status" value="1"/>
</dbReference>
<dbReference type="InterPro" id="IPR000073">
    <property type="entry name" value="AB_hydrolase_1"/>
</dbReference>
<dbReference type="EMBL" id="BOMB01000008">
    <property type="protein sequence ID" value="GID10520.1"/>
    <property type="molecule type" value="Genomic_DNA"/>
</dbReference>